<feature type="domain" description="Peptidoglycan binding-like" evidence="1">
    <location>
        <begin position="245"/>
        <end position="289"/>
    </location>
</feature>
<dbReference type="InterPro" id="IPR006597">
    <property type="entry name" value="Sel1-like"/>
</dbReference>
<organism evidence="2 3">
    <name type="scientific">Marinicauda pacifica</name>
    <dbReference type="NCBI Taxonomy" id="1133559"/>
    <lineage>
        <taxon>Bacteria</taxon>
        <taxon>Pseudomonadati</taxon>
        <taxon>Pseudomonadota</taxon>
        <taxon>Alphaproteobacteria</taxon>
        <taxon>Maricaulales</taxon>
        <taxon>Maricaulaceae</taxon>
        <taxon>Marinicauda</taxon>
    </lineage>
</organism>
<accession>A0A4S2HFQ2</accession>
<evidence type="ECO:0000259" key="1">
    <source>
        <dbReference type="Pfam" id="PF01471"/>
    </source>
</evidence>
<evidence type="ECO:0000313" key="2">
    <source>
        <dbReference type="EMBL" id="TGY94944.1"/>
    </source>
</evidence>
<dbReference type="Proteomes" id="UP000305451">
    <property type="component" value="Unassembled WGS sequence"/>
</dbReference>
<name>A0A4S2HFQ2_9PROT</name>
<dbReference type="InterPro" id="IPR036365">
    <property type="entry name" value="PGBD-like_sf"/>
</dbReference>
<dbReference type="Pfam" id="PF08238">
    <property type="entry name" value="Sel1"/>
    <property type="match status" value="2"/>
</dbReference>
<dbReference type="AlphaFoldDB" id="A0A4S2HFQ2"/>
<sequence length="455" mass="51088">MASRGYYADSERLQTMFDGSRYGIFESAARRCGLNLFAPERVIVEGADFGESPVGFDRGYADYPGGPGGGVFDGFPGVQERRWGRRDGFPVEPWSYHIEEDSLFPVCVYGLDRRERCLSREEAARLYNDGARYWLLRGDAELATLDLTRSTRSNDIRVPRRDPNAPPTRRYYEYDTLSARRAMEYWNYSIDWGRPFGAQSALMAQRRLQAHMVQCESSTDGLSLQRISRTGPGVSGDVISLQLRQAALASLGYYSADVDGHYGPATRDAVRGFQRELGYDETGTLTPRQTTLLICHAAQTARDPHLQNALGIMYATGLGVARNADLSLEWFETAARRNDADAYFNLAIVFGTGAVLGSYRLCGIVENPERADAYLRDAASLGHPVALRWRSHPEFRRQPSAEARWILISNRLEQAAAESDSDFYLDWRSQIDVDRFDRASLSCLDPETGVTHAQY</sequence>
<dbReference type="InterPro" id="IPR036366">
    <property type="entry name" value="PGBDSf"/>
</dbReference>
<dbReference type="OrthoDB" id="6810892at2"/>
<dbReference type="Gene3D" id="1.10.101.10">
    <property type="entry name" value="PGBD-like superfamily/PGBD"/>
    <property type="match status" value="1"/>
</dbReference>
<dbReference type="SUPFAM" id="SSF81901">
    <property type="entry name" value="HCP-like"/>
    <property type="match status" value="1"/>
</dbReference>
<dbReference type="SUPFAM" id="SSF47090">
    <property type="entry name" value="PGBD-like"/>
    <property type="match status" value="1"/>
</dbReference>
<protein>
    <recommendedName>
        <fullName evidence="1">Peptidoglycan binding-like domain-containing protein</fullName>
    </recommendedName>
</protein>
<evidence type="ECO:0000313" key="3">
    <source>
        <dbReference type="Proteomes" id="UP000305451"/>
    </source>
</evidence>
<dbReference type="Pfam" id="PF01471">
    <property type="entry name" value="PG_binding_1"/>
    <property type="match status" value="1"/>
</dbReference>
<reference evidence="2 3" key="1">
    <citation type="journal article" date="2013" name="Int. J. Syst. Evol. Microbiol.">
        <title>Marinicauda pacifica gen. nov., sp. nov., a prosthecate alphaproteobacterium of the family Hyphomonadaceae isolated from deep seawater.</title>
        <authorList>
            <person name="Zhang X.Y."/>
            <person name="Li G.W."/>
            <person name="Wang C.S."/>
            <person name="Zhang Y.J."/>
            <person name="Xu X.W."/>
            <person name="Li H."/>
            <person name="Liu A."/>
            <person name="Liu C."/>
            <person name="Xie B.B."/>
            <person name="Qin Q.L."/>
            <person name="Xu Z."/>
            <person name="Chen X.L."/>
            <person name="Zhou B.C."/>
            <person name="Zhang Y.Z."/>
        </authorList>
    </citation>
    <scope>NUCLEOTIDE SEQUENCE [LARGE SCALE GENOMIC DNA]</scope>
    <source>
        <strain evidence="2 3">P-1 km-3</strain>
    </source>
</reference>
<comment type="caution">
    <text evidence="2">The sequence shown here is derived from an EMBL/GenBank/DDBJ whole genome shotgun (WGS) entry which is preliminary data.</text>
</comment>
<proteinExistence type="predicted"/>
<dbReference type="InterPro" id="IPR002477">
    <property type="entry name" value="Peptidoglycan-bd-like"/>
</dbReference>
<dbReference type="InterPro" id="IPR011990">
    <property type="entry name" value="TPR-like_helical_dom_sf"/>
</dbReference>
<dbReference type="EMBL" id="SRXV01000001">
    <property type="protein sequence ID" value="TGY94944.1"/>
    <property type="molecule type" value="Genomic_DNA"/>
</dbReference>
<gene>
    <name evidence="2" type="ORF">E5162_04345</name>
</gene>
<dbReference type="Gene3D" id="1.25.40.10">
    <property type="entry name" value="Tetratricopeptide repeat domain"/>
    <property type="match status" value="1"/>
</dbReference>
<keyword evidence="3" id="KW-1185">Reference proteome</keyword>
<dbReference type="SMART" id="SM00671">
    <property type="entry name" value="SEL1"/>
    <property type="match status" value="2"/>
</dbReference>